<feature type="compositionally biased region" description="Basic and acidic residues" evidence="1">
    <location>
        <begin position="19"/>
        <end position="30"/>
    </location>
</feature>
<reference evidence="2" key="3">
    <citation type="submission" date="2015-02" db="UniProtKB">
        <authorList>
            <consortium name="EnsemblProtists"/>
        </authorList>
    </citation>
    <scope>IDENTIFICATION</scope>
    <source>
        <strain evidence="2">DAOM BR144</strain>
    </source>
</reference>
<protein>
    <submittedName>
        <fullName evidence="2">Uncharacterized protein</fullName>
    </submittedName>
</protein>
<dbReference type="EMBL" id="GL376613">
    <property type="status" value="NOT_ANNOTATED_CDS"/>
    <property type="molecule type" value="Genomic_DNA"/>
</dbReference>
<feature type="region of interest" description="Disordered" evidence="1">
    <location>
        <begin position="202"/>
        <end position="232"/>
    </location>
</feature>
<organism evidence="2 3">
    <name type="scientific">Globisporangium ultimum (strain ATCC 200006 / CBS 805.95 / DAOM BR144)</name>
    <name type="common">Pythium ultimum</name>
    <dbReference type="NCBI Taxonomy" id="431595"/>
    <lineage>
        <taxon>Eukaryota</taxon>
        <taxon>Sar</taxon>
        <taxon>Stramenopiles</taxon>
        <taxon>Oomycota</taxon>
        <taxon>Peronosporomycetes</taxon>
        <taxon>Pythiales</taxon>
        <taxon>Pythiaceae</taxon>
        <taxon>Globisporangium</taxon>
    </lineage>
</organism>
<sequence>MAPPEVTPGAHAPLTGFVRIEEDGRGGSDPRRKRKLQGASKPSASASAKNKRWLYGVLLPGRLQLYARRTEYKRRTPPCGEIVLQIKPTNPNESVFGFDHECVYVRAQGESRVITVRIHQKKDIVRWVTALYYQSFTPKSPLSANVQPEGEEKEDKRRENAHVDAIALRSKRKSVSFQDEPEVLMLPRQSYDPADLFYSEQEYEQFQQHGDPNSDEHERSAASSSSSKTLSRLMKSIYEKTAAKLKVSPKKNMARLR</sequence>
<feature type="region of interest" description="Disordered" evidence="1">
    <location>
        <begin position="1"/>
        <end position="47"/>
    </location>
</feature>
<keyword evidence="3" id="KW-1185">Reference proteome</keyword>
<feature type="compositionally biased region" description="Low complexity" evidence="1">
    <location>
        <begin position="221"/>
        <end position="232"/>
    </location>
</feature>
<dbReference type="VEuPathDB" id="FungiDB:PYU1_G008366"/>
<dbReference type="Proteomes" id="UP000019132">
    <property type="component" value="Unassembled WGS sequence"/>
</dbReference>
<evidence type="ECO:0000313" key="2">
    <source>
        <dbReference type="EnsemblProtists" id="PYU1_T008382"/>
    </source>
</evidence>
<dbReference type="eggNOG" id="ENOG502RYNB">
    <property type="taxonomic scope" value="Eukaryota"/>
</dbReference>
<dbReference type="EnsemblProtists" id="PYU1_T008382">
    <property type="protein sequence ID" value="PYU1_T008382"/>
    <property type="gene ID" value="PYU1_G008366"/>
</dbReference>
<accession>K3WTT6</accession>
<name>K3WTT6_GLOUD</name>
<evidence type="ECO:0000313" key="3">
    <source>
        <dbReference type="Proteomes" id="UP000019132"/>
    </source>
</evidence>
<dbReference type="OMA" id="YARRTEY"/>
<proteinExistence type="predicted"/>
<dbReference type="HOGENOM" id="CLU_1252724_0_0_1"/>
<reference evidence="3" key="2">
    <citation type="submission" date="2010-04" db="EMBL/GenBank/DDBJ databases">
        <authorList>
            <person name="Buell R."/>
            <person name="Hamilton J."/>
            <person name="Hostetler J."/>
        </authorList>
    </citation>
    <scope>NUCLEOTIDE SEQUENCE [LARGE SCALE GENOMIC DNA]</scope>
    <source>
        <strain evidence="3">DAOM:BR144</strain>
    </source>
</reference>
<dbReference type="InParanoid" id="K3WTT6"/>
<evidence type="ECO:0000256" key="1">
    <source>
        <dbReference type="SAM" id="MobiDB-lite"/>
    </source>
</evidence>
<reference evidence="3" key="1">
    <citation type="journal article" date="2010" name="Genome Biol.">
        <title>Genome sequence of the necrotrophic plant pathogen Pythium ultimum reveals original pathogenicity mechanisms and effector repertoire.</title>
        <authorList>
            <person name="Levesque C.A."/>
            <person name="Brouwer H."/>
            <person name="Cano L."/>
            <person name="Hamilton J.P."/>
            <person name="Holt C."/>
            <person name="Huitema E."/>
            <person name="Raffaele S."/>
            <person name="Robideau G.P."/>
            <person name="Thines M."/>
            <person name="Win J."/>
            <person name="Zerillo M.M."/>
            <person name="Beakes G.W."/>
            <person name="Boore J.L."/>
            <person name="Busam D."/>
            <person name="Dumas B."/>
            <person name="Ferriera S."/>
            <person name="Fuerstenberg S.I."/>
            <person name="Gachon C.M."/>
            <person name="Gaulin E."/>
            <person name="Govers F."/>
            <person name="Grenville-Briggs L."/>
            <person name="Horner N."/>
            <person name="Hostetler J."/>
            <person name="Jiang R.H."/>
            <person name="Johnson J."/>
            <person name="Krajaejun T."/>
            <person name="Lin H."/>
            <person name="Meijer H.J."/>
            <person name="Moore B."/>
            <person name="Morris P."/>
            <person name="Phuntmart V."/>
            <person name="Puiu D."/>
            <person name="Shetty J."/>
            <person name="Stajich J.E."/>
            <person name="Tripathy S."/>
            <person name="Wawra S."/>
            <person name="van West P."/>
            <person name="Whitty B.R."/>
            <person name="Coutinho P.M."/>
            <person name="Henrissat B."/>
            <person name="Martin F."/>
            <person name="Thomas P.D."/>
            <person name="Tyler B.M."/>
            <person name="De Vries R.P."/>
            <person name="Kamoun S."/>
            <person name="Yandell M."/>
            <person name="Tisserat N."/>
            <person name="Buell C.R."/>
        </authorList>
    </citation>
    <scope>NUCLEOTIDE SEQUENCE</scope>
    <source>
        <strain evidence="3">DAOM:BR144</strain>
    </source>
</reference>
<dbReference type="AlphaFoldDB" id="K3WTT6"/>